<sequence>MKLRILGCGTSSGVPRIGGDWGRCDPDNARNLRSRASILVSLGGFRLLVDTSPDMRLQLLDAGVGEVDAVIWTHEHADHCHGLDDLRQIMHLRGSAVPAYARGNVLDILKWRFTYAFAGNAGYPASVDPIDLADHQAIGPIEVSAIDMPHGPIKATGLIFSDGAHRIGYATDFSRFTDDMVDFFQGVDLFVIDALRRYPHPTHPHLAMTLEGLSKVGDPRAIITHMDNTMDYDELADELPPGVEPGYDGLEVQL</sequence>
<gene>
    <name evidence="2" type="primary">phnP</name>
    <name evidence="2" type="ORF">SGRAN_2214</name>
</gene>
<accession>A0AA86GNB9</accession>
<dbReference type="InterPro" id="IPR001279">
    <property type="entry name" value="Metallo-B-lactamas"/>
</dbReference>
<dbReference type="Proteomes" id="UP000058599">
    <property type="component" value="Chromosome"/>
</dbReference>
<proteinExistence type="predicted"/>
<dbReference type="SUPFAM" id="SSF56281">
    <property type="entry name" value="Metallo-hydrolase/oxidoreductase"/>
    <property type="match status" value="1"/>
</dbReference>
<name>A0AA86GNB9_9SPHN</name>
<protein>
    <submittedName>
        <fullName evidence="2">Phosphoribosyl 1,2-cyclic phosphodiesterase</fullName>
    </submittedName>
</protein>
<dbReference type="SMART" id="SM00849">
    <property type="entry name" value="Lactamase_B"/>
    <property type="match status" value="1"/>
</dbReference>
<dbReference type="RefSeq" id="WP_067106584.1">
    <property type="nucleotide sequence ID" value="NZ_CP012199.1"/>
</dbReference>
<dbReference type="EMBL" id="CP012199">
    <property type="protein sequence ID" value="AMG74582.1"/>
    <property type="molecule type" value="Genomic_DNA"/>
</dbReference>
<feature type="domain" description="Metallo-beta-lactamase" evidence="1">
    <location>
        <begin position="34"/>
        <end position="225"/>
    </location>
</feature>
<dbReference type="InterPro" id="IPR036866">
    <property type="entry name" value="RibonucZ/Hydroxyglut_hydro"/>
</dbReference>
<organism evidence="2 3">
    <name type="scientific">Sphingopyxis granuli</name>
    <dbReference type="NCBI Taxonomy" id="267128"/>
    <lineage>
        <taxon>Bacteria</taxon>
        <taxon>Pseudomonadati</taxon>
        <taxon>Pseudomonadota</taxon>
        <taxon>Alphaproteobacteria</taxon>
        <taxon>Sphingomonadales</taxon>
        <taxon>Sphingomonadaceae</taxon>
        <taxon>Sphingopyxis</taxon>
    </lineage>
</organism>
<dbReference type="PANTHER" id="PTHR42663">
    <property type="entry name" value="HYDROLASE C777.06C-RELATED-RELATED"/>
    <property type="match status" value="1"/>
</dbReference>
<evidence type="ECO:0000313" key="3">
    <source>
        <dbReference type="Proteomes" id="UP000058599"/>
    </source>
</evidence>
<dbReference type="Pfam" id="PF12706">
    <property type="entry name" value="Lactamase_B_2"/>
    <property type="match status" value="1"/>
</dbReference>
<evidence type="ECO:0000313" key="2">
    <source>
        <dbReference type="EMBL" id="AMG74582.1"/>
    </source>
</evidence>
<reference evidence="2 3" key="1">
    <citation type="journal article" date="2016" name="BMC Genomics">
        <title>Genomic analysis of the nitrate-respiring Sphingopyxis granuli (formerly Sphingomonas macrogoltabida) strain TFA.</title>
        <authorList>
            <person name="Garcia-Romero I."/>
            <person name="Perez-Pulido A.J."/>
            <person name="Gonzalez-Flores Y.E."/>
            <person name="Reyes-Ramirez F."/>
            <person name="Santero E."/>
            <person name="Floriano B."/>
        </authorList>
    </citation>
    <scope>NUCLEOTIDE SEQUENCE [LARGE SCALE GENOMIC DNA]</scope>
    <source>
        <strain evidence="2 3">TFA</strain>
    </source>
</reference>
<dbReference type="KEGG" id="sgi:SGRAN_2214"/>
<evidence type="ECO:0000259" key="1">
    <source>
        <dbReference type="SMART" id="SM00849"/>
    </source>
</evidence>
<dbReference type="Gene3D" id="3.60.15.10">
    <property type="entry name" value="Ribonuclease Z/Hydroxyacylglutathione hydrolase-like"/>
    <property type="match status" value="1"/>
</dbReference>
<dbReference type="PANTHER" id="PTHR42663:SF6">
    <property type="entry name" value="HYDROLASE C777.06C-RELATED"/>
    <property type="match status" value="1"/>
</dbReference>
<dbReference type="CDD" id="cd16279">
    <property type="entry name" value="metallo-hydrolase-like_MBL-fold"/>
    <property type="match status" value="1"/>
</dbReference>
<dbReference type="AlphaFoldDB" id="A0AA86GNB9"/>
<keyword evidence="3" id="KW-1185">Reference proteome</keyword>